<keyword evidence="5" id="KW-0539">Nucleus</keyword>
<dbReference type="InterPro" id="IPR019340">
    <property type="entry name" value="Histone_AcTrfase_su3"/>
</dbReference>
<protein>
    <submittedName>
        <fullName evidence="7">Uncharacterized protein</fullName>
    </submittedName>
</protein>
<evidence type="ECO:0000313" key="8">
    <source>
        <dbReference type="Proteomes" id="UP000594260"/>
    </source>
</evidence>
<dbReference type="GO" id="GO:0003713">
    <property type="term" value="F:transcription coactivator activity"/>
    <property type="evidence" value="ECO:0007669"/>
    <property type="project" value="TreeGrafter"/>
</dbReference>
<dbReference type="GO" id="GO:0006357">
    <property type="term" value="P:regulation of transcription by RNA polymerase II"/>
    <property type="evidence" value="ECO:0007669"/>
    <property type="project" value="TreeGrafter"/>
</dbReference>
<evidence type="ECO:0000256" key="2">
    <source>
        <dbReference type="ARBA" id="ARBA00005330"/>
    </source>
</evidence>
<keyword evidence="4" id="KW-0804">Transcription</keyword>
<feature type="compositionally biased region" description="Basic and acidic residues" evidence="6">
    <location>
        <begin position="159"/>
        <end position="183"/>
    </location>
</feature>
<reference evidence="7" key="1">
    <citation type="submission" date="2021-01" db="UniProtKB">
        <authorList>
            <consortium name="EnsemblMetazoa"/>
        </authorList>
    </citation>
    <scope>IDENTIFICATION</scope>
</reference>
<name>A0A7M7JRN7_VARDE</name>
<dbReference type="OrthoDB" id="1232at2759"/>
<dbReference type="EnsemblMetazoa" id="XM_022799442">
    <property type="protein sequence ID" value="XP_022655177"/>
    <property type="gene ID" value="LOC111247909"/>
</dbReference>
<dbReference type="PANTHER" id="PTHR13556">
    <property type="entry name" value="TRANSCRIPTIONAL ADAPTER 3-RELATED"/>
    <property type="match status" value="1"/>
</dbReference>
<feature type="region of interest" description="Disordered" evidence="6">
    <location>
        <begin position="158"/>
        <end position="263"/>
    </location>
</feature>
<evidence type="ECO:0000256" key="5">
    <source>
        <dbReference type="ARBA" id="ARBA00023242"/>
    </source>
</evidence>
<dbReference type="GO" id="GO:0005634">
    <property type="term" value="C:nucleus"/>
    <property type="evidence" value="ECO:0007669"/>
    <property type="project" value="UniProtKB-SubCell"/>
</dbReference>
<evidence type="ECO:0000313" key="7">
    <source>
        <dbReference type="EnsemblMetazoa" id="XP_022655177"/>
    </source>
</evidence>
<comment type="subcellular location">
    <subcellularLocation>
        <location evidence="1">Nucleus</location>
    </subcellularLocation>
</comment>
<organism evidence="7 8">
    <name type="scientific">Varroa destructor</name>
    <name type="common">Honeybee mite</name>
    <dbReference type="NCBI Taxonomy" id="109461"/>
    <lineage>
        <taxon>Eukaryota</taxon>
        <taxon>Metazoa</taxon>
        <taxon>Ecdysozoa</taxon>
        <taxon>Arthropoda</taxon>
        <taxon>Chelicerata</taxon>
        <taxon>Arachnida</taxon>
        <taxon>Acari</taxon>
        <taxon>Parasitiformes</taxon>
        <taxon>Mesostigmata</taxon>
        <taxon>Gamasina</taxon>
        <taxon>Dermanyssoidea</taxon>
        <taxon>Varroidae</taxon>
        <taxon>Varroa</taxon>
    </lineage>
</organism>
<dbReference type="Proteomes" id="UP000594260">
    <property type="component" value="Unplaced"/>
</dbReference>
<dbReference type="OMA" id="KMGHFGG"/>
<dbReference type="KEGG" id="vde:111247909"/>
<dbReference type="PANTHER" id="PTHR13556:SF2">
    <property type="entry name" value="TRANSCRIPTIONAL ADAPTER 3"/>
    <property type="match status" value="1"/>
</dbReference>
<keyword evidence="3" id="KW-0805">Transcription regulation</keyword>
<evidence type="ECO:0000256" key="3">
    <source>
        <dbReference type="ARBA" id="ARBA00023015"/>
    </source>
</evidence>
<feature type="compositionally biased region" description="Polar residues" evidence="6">
    <location>
        <begin position="184"/>
        <end position="194"/>
    </location>
</feature>
<dbReference type="GO" id="GO:0000124">
    <property type="term" value="C:SAGA complex"/>
    <property type="evidence" value="ECO:0007669"/>
    <property type="project" value="TreeGrafter"/>
</dbReference>
<keyword evidence="8" id="KW-1185">Reference proteome</keyword>
<evidence type="ECO:0000256" key="6">
    <source>
        <dbReference type="SAM" id="MobiDB-lite"/>
    </source>
</evidence>
<proteinExistence type="inferred from homology"/>
<comment type="similarity">
    <text evidence="2">Belongs to the NGG1 family.</text>
</comment>
<feature type="region of interest" description="Disordered" evidence="6">
    <location>
        <begin position="1"/>
        <end position="25"/>
    </location>
</feature>
<dbReference type="AlphaFoldDB" id="A0A7M7JRN7"/>
<feature type="compositionally biased region" description="Polar residues" evidence="6">
    <location>
        <begin position="225"/>
        <end position="234"/>
    </location>
</feature>
<dbReference type="InParanoid" id="A0A7M7JRN7"/>
<feature type="compositionally biased region" description="Basic and acidic residues" evidence="6">
    <location>
        <begin position="198"/>
        <end position="214"/>
    </location>
</feature>
<evidence type="ECO:0000256" key="4">
    <source>
        <dbReference type="ARBA" id="ARBA00023163"/>
    </source>
</evidence>
<accession>A0A7M7JRN7</accession>
<dbReference type="GeneID" id="111247909"/>
<evidence type="ECO:0000256" key="1">
    <source>
        <dbReference type="ARBA" id="ARBA00004123"/>
    </source>
</evidence>
<dbReference type="RefSeq" id="XP_022655177.1">
    <property type="nucleotide sequence ID" value="XM_022799442.1"/>
</dbReference>
<sequence length="538" mass="60267">MKVRRGNKPYSSGGSSENTSDSLEDDLAAAQEFPTVDVREQCPKFSSIVDGRPGKQTGCVTEFALDIMCTPEVYAAIAVLCSIHIYSFANNCVKYQLKRRDQMVDISDQSKFTITTERQNRYSNFTLSLEDIDPLQLELETLLVAVVQRKQQLRAQLEALDHDDSTGSREGNRTERDRGDKQRASSPLQGGSMSKRSRGADHKSNKKGSKDKSSKAVSGHDATGENINQESGSTPAPKIPKSGPKVPGGQCQGNKAGQGPLPANDAPHRFWAYLNNYCQAANDDQVEGLENMLEAQEAIKFSEYVKVPPLGTHYIVKWAQEDLLEEQMEATPEASTVNFMEDMEKVLHQTAKESLSDERYGTLTQRLMSCLLEENGIVPPGEEMPFVVAQGRTTSAPNAASIEQRIRRELEELGVMQALAEKVAEQDDEVFLELRKCQSQLLSISAQNVRMLRALLEKARRRRAEYELEERLRAIDQEMLDQFRRRKATARSSRTSSLILLPPTKQDKEQMRALLDERKSILARLDPMKIVTVKTEPL</sequence>
<dbReference type="Pfam" id="PF10198">
    <property type="entry name" value="Ada3"/>
    <property type="match status" value="1"/>
</dbReference>
<dbReference type="FunCoup" id="A0A7M7JRN7">
    <property type="interactions" value="1531"/>
</dbReference>